<dbReference type="EMBL" id="JACGWJ010000003">
    <property type="protein sequence ID" value="KAL0430939.1"/>
    <property type="molecule type" value="Genomic_DNA"/>
</dbReference>
<dbReference type="FunFam" id="3.30.70.270:FF:000020">
    <property type="entry name" value="Transposon Tf2-6 polyprotein-like Protein"/>
    <property type="match status" value="1"/>
</dbReference>
<reference evidence="2" key="1">
    <citation type="submission" date="2020-06" db="EMBL/GenBank/DDBJ databases">
        <authorList>
            <person name="Li T."/>
            <person name="Hu X."/>
            <person name="Zhang T."/>
            <person name="Song X."/>
            <person name="Zhang H."/>
            <person name="Dai N."/>
            <person name="Sheng W."/>
            <person name="Hou X."/>
            <person name="Wei L."/>
        </authorList>
    </citation>
    <scope>NUCLEOTIDE SEQUENCE</scope>
    <source>
        <strain evidence="2">G02</strain>
        <tissue evidence="2">Leaf</tissue>
    </source>
</reference>
<comment type="caution">
    <text evidence="2">The sequence shown here is derived from an EMBL/GenBank/DDBJ whole genome shotgun (WGS) entry which is preliminary data.</text>
</comment>
<protein>
    <submittedName>
        <fullName evidence="2">Gag-Pol polyprotein</fullName>
    </submittedName>
</protein>
<accession>A0AAW2VN26</accession>
<gene>
    <name evidence="2" type="ORF">Sradi_0719900</name>
</gene>
<dbReference type="InterPro" id="IPR041577">
    <property type="entry name" value="RT_RNaseH_2"/>
</dbReference>
<proteinExistence type="predicted"/>
<dbReference type="AlphaFoldDB" id="A0AAW2VN26"/>
<dbReference type="PANTHER" id="PTHR33064:SF40">
    <property type="entry name" value="REVERSE TRANSCRIPTASE_RETROTRANSPOSON-DERIVED PROTEIN RNASE H-LIKE DOMAIN-CONTAINING PROTEIN"/>
    <property type="match status" value="1"/>
</dbReference>
<dbReference type="Gene3D" id="3.30.70.270">
    <property type="match status" value="1"/>
</dbReference>
<organism evidence="2">
    <name type="scientific">Sesamum radiatum</name>
    <name type="common">Black benniseed</name>
    <dbReference type="NCBI Taxonomy" id="300843"/>
    <lineage>
        <taxon>Eukaryota</taxon>
        <taxon>Viridiplantae</taxon>
        <taxon>Streptophyta</taxon>
        <taxon>Embryophyta</taxon>
        <taxon>Tracheophyta</taxon>
        <taxon>Spermatophyta</taxon>
        <taxon>Magnoliopsida</taxon>
        <taxon>eudicotyledons</taxon>
        <taxon>Gunneridae</taxon>
        <taxon>Pentapetalae</taxon>
        <taxon>asterids</taxon>
        <taxon>lamiids</taxon>
        <taxon>Lamiales</taxon>
        <taxon>Pedaliaceae</taxon>
        <taxon>Sesamum</taxon>
    </lineage>
</organism>
<dbReference type="PANTHER" id="PTHR33064">
    <property type="entry name" value="POL PROTEIN"/>
    <property type="match status" value="1"/>
</dbReference>
<dbReference type="SUPFAM" id="SSF56672">
    <property type="entry name" value="DNA/RNA polymerases"/>
    <property type="match status" value="1"/>
</dbReference>
<feature type="domain" description="Reverse transcriptase/retrotransposon-derived protein RNase H-like" evidence="1">
    <location>
        <begin position="58"/>
        <end position="130"/>
    </location>
</feature>
<reference evidence="2" key="2">
    <citation type="journal article" date="2024" name="Plant">
        <title>Genomic evolution and insights into agronomic trait innovations of Sesamum species.</title>
        <authorList>
            <person name="Miao H."/>
            <person name="Wang L."/>
            <person name="Qu L."/>
            <person name="Liu H."/>
            <person name="Sun Y."/>
            <person name="Le M."/>
            <person name="Wang Q."/>
            <person name="Wei S."/>
            <person name="Zheng Y."/>
            <person name="Lin W."/>
            <person name="Duan Y."/>
            <person name="Cao H."/>
            <person name="Xiong S."/>
            <person name="Wang X."/>
            <person name="Wei L."/>
            <person name="Li C."/>
            <person name="Ma Q."/>
            <person name="Ju M."/>
            <person name="Zhao R."/>
            <person name="Li G."/>
            <person name="Mu C."/>
            <person name="Tian Q."/>
            <person name="Mei H."/>
            <person name="Zhang T."/>
            <person name="Gao T."/>
            <person name="Zhang H."/>
        </authorList>
    </citation>
    <scope>NUCLEOTIDE SEQUENCE</scope>
    <source>
        <strain evidence="2">G02</strain>
    </source>
</reference>
<dbReference type="InterPro" id="IPR043128">
    <property type="entry name" value="Rev_trsase/Diguanyl_cyclase"/>
</dbReference>
<dbReference type="InterPro" id="IPR043502">
    <property type="entry name" value="DNA/RNA_pol_sf"/>
</dbReference>
<evidence type="ECO:0000313" key="2">
    <source>
        <dbReference type="EMBL" id="KAL0430939.1"/>
    </source>
</evidence>
<name>A0AAW2VN26_SESRA</name>
<evidence type="ECO:0000259" key="1">
    <source>
        <dbReference type="Pfam" id="PF17919"/>
    </source>
</evidence>
<sequence>MDPKKVQAIEEWQQPSNVHDLRSFLGLANYYWHFVKENFEIAPPMMDLLQKTETWNLTPQCQVYLDNLKRAMVTNPVLALPNMSKLFVAETDASDFALGGVLMQDGHPVAFESRKLKDVERATQCTRRSCWP</sequence>
<dbReference type="InterPro" id="IPR051320">
    <property type="entry name" value="Viral_Replic_Matur_Polypro"/>
</dbReference>
<dbReference type="Pfam" id="PF17919">
    <property type="entry name" value="RT_RNaseH_2"/>
    <property type="match status" value="1"/>
</dbReference>